<keyword evidence="2" id="KW-0472">Membrane</keyword>
<feature type="region of interest" description="Disordered" evidence="1">
    <location>
        <begin position="389"/>
        <end position="465"/>
    </location>
</feature>
<organism evidence="4 5">
    <name type="scientific">Hermanssonia centrifuga</name>
    <dbReference type="NCBI Taxonomy" id="98765"/>
    <lineage>
        <taxon>Eukaryota</taxon>
        <taxon>Fungi</taxon>
        <taxon>Dikarya</taxon>
        <taxon>Basidiomycota</taxon>
        <taxon>Agaricomycotina</taxon>
        <taxon>Agaricomycetes</taxon>
        <taxon>Polyporales</taxon>
        <taxon>Meruliaceae</taxon>
        <taxon>Hermanssonia</taxon>
    </lineage>
</organism>
<feature type="transmembrane region" description="Helical" evidence="2">
    <location>
        <begin position="123"/>
        <end position="140"/>
    </location>
</feature>
<dbReference type="InterPro" id="IPR018823">
    <property type="entry name" value="ArAE_2_N"/>
</dbReference>
<gene>
    <name evidence="4" type="ORF">PHLCEN_2v1463</name>
</gene>
<feature type="transmembrane region" description="Helical" evidence="2">
    <location>
        <begin position="225"/>
        <end position="249"/>
    </location>
</feature>
<dbReference type="OrthoDB" id="2274698at2759"/>
<dbReference type="Proteomes" id="UP000186601">
    <property type="component" value="Unassembled WGS sequence"/>
</dbReference>
<dbReference type="STRING" id="98765.A0A2R6RZY5"/>
<feature type="transmembrane region" description="Helical" evidence="2">
    <location>
        <begin position="261"/>
        <end position="280"/>
    </location>
</feature>
<evidence type="ECO:0000259" key="3">
    <source>
        <dbReference type="Pfam" id="PF10337"/>
    </source>
</evidence>
<protein>
    <recommendedName>
        <fullName evidence="3">Putative ER transporter 6TM N-terminal domain-containing protein</fullName>
    </recommendedName>
</protein>
<keyword evidence="2" id="KW-0812">Transmembrane</keyword>
<feature type="compositionally biased region" description="Polar residues" evidence="1">
    <location>
        <begin position="407"/>
        <end position="420"/>
    </location>
</feature>
<sequence length="844" mass="94881">MAEPDKHYDPRMGDETEDEAPSPIRQTHPHNRHVRLDEHPTMEEYDPGKDHRSGIGSSDSTTQKAHSTKSRRSCGTWLLQKSPVNLQWIPDNWAWSRIKPLIRSAIVAWIAVLFVVIPKLEKMLGQASFLMLIACFLIPPNDPFIAVVERELTLLLFVTIAWAWSCLGIFLANLTRKNTDYNAPTAAIISGQYIEAAPTVILAVFLFLGSSVFLYLKARLGPGPFIFATVFSCICLDICLCTTALYPYPFYNIGKAITLPLAFHAAFSILSTILVFPSTITAQYATSIGRVLDPISTALTEHRKILKMSTSSDEFVATAGTLKGLVAKSEGGLTAAGVWLRLLPRDIVWGRFAPDDIGTLHWWVHRLVTRSEGMNIYFTLIDPTRERFPVTPAPTVPNTPAHTVPNSPTQGNTPLPSGRNSPVHDDDEHPSHILRPLQTQDSRISVPRRRTIAHQPHSPSPLHTALSRHLHNSFHKSHPRHQHQSTHDTNLHFSLLQLAHSLALSRVNTEVSTESAVGVFESQRYLALESTRLSHIHSPDLTERFTELLSESCDDLLEACQDGLGSIREWLAGVRRSSFGGKKKVERERKDRLDKMEGVRDALYRTIEHFRNEGRHAVLDPYRCAFDPKHVGSPGGSVEAPPHKYLFHCYMYEYHTLQLGLLLASMLDEIVRLEQERKKARLWVPRISVFLLFWSSRWNGSADMDREDDEDPDIIQGMEAEMEADLGMTSRRDPDALPPSNGFEAIMYWVHHSITSLGGGNSVFALKAGLLTVILSLPYYIKSSAQFAYDQHFVWGIFMGQLTLARFRGDTTFGLFARVFSTFFGGIVGTIIWYDDFSPLKPID</sequence>
<name>A0A2R6RZY5_9APHY</name>
<dbReference type="Pfam" id="PF10337">
    <property type="entry name" value="ArAE_2_N"/>
    <property type="match status" value="1"/>
</dbReference>
<feature type="transmembrane region" description="Helical" evidence="2">
    <location>
        <begin position="815"/>
        <end position="834"/>
    </location>
</feature>
<evidence type="ECO:0000313" key="5">
    <source>
        <dbReference type="Proteomes" id="UP000186601"/>
    </source>
</evidence>
<feature type="compositionally biased region" description="Basic and acidic residues" evidence="1">
    <location>
        <begin position="422"/>
        <end position="431"/>
    </location>
</feature>
<proteinExistence type="predicted"/>
<keyword evidence="5" id="KW-1185">Reference proteome</keyword>
<reference evidence="4 5" key="1">
    <citation type="submission" date="2018-02" db="EMBL/GenBank/DDBJ databases">
        <title>Genome sequence of the basidiomycete white-rot fungus Phlebia centrifuga.</title>
        <authorList>
            <person name="Granchi Z."/>
            <person name="Peng M."/>
            <person name="de Vries R.P."/>
            <person name="Hilden K."/>
            <person name="Makela M.R."/>
            <person name="Grigoriev I."/>
            <person name="Riley R."/>
        </authorList>
    </citation>
    <scope>NUCLEOTIDE SEQUENCE [LARGE SCALE GENOMIC DNA]</scope>
    <source>
        <strain evidence="4 5">FBCC195</strain>
    </source>
</reference>
<feature type="transmembrane region" description="Helical" evidence="2">
    <location>
        <begin position="100"/>
        <end position="117"/>
    </location>
</feature>
<evidence type="ECO:0000256" key="2">
    <source>
        <dbReference type="SAM" id="Phobius"/>
    </source>
</evidence>
<keyword evidence="2" id="KW-1133">Transmembrane helix</keyword>
<feature type="transmembrane region" description="Helical" evidence="2">
    <location>
        <begin position="152"/>
        <end position="173"/>
    </location>
</feature>
<dbReference type="EMBL" id="MLYV02000114">
    <property type="protein sequence ID" value="PSS35586.1"/>
    <property type="molecule type" value="Genomic_DNA"/>
</dbReference>
<dbReference type="AlphaFoldDB" id="A0A2R6RZY5"/>
<comment type="caution">
    <text evidence="4">The sequence shown here is derived from an EMBL/GenBank/DDBJ whole genome shotgun (WGS) entry which is preliminary data.</text>
</comment>
<dbReference type="PANTHER" id="PTHR37994">
    <property type="entry name" value="ARAE_2_N DOMAIN-CONTAINING PROTEIN-RELATED"/>
    <property type="match status" value="1"/>
</dbReference>
<feature type="compositionally biased region" description="Basic and acidic residues" evidence="1">
    <location>
        <begin position="1"/>
        <end position="14"/>
    </location>
</feature>
<feature type="region of interest" description="Disordered" evidence="1">
    <location>
        <begin position="1"/>
        <end position="69"/>
    </location>
</feature>
<feature type="compositionally biased region" description="Polar residues" evidence="1">
    <location>
        <begin position="55"/>
        <end position="65"/>
    </location>
</feature>
<feature type="domain" description="Putative ER transporter 6TM N-terminal" evidence="3">
    <location>
        <begin position="87"/>
        <end position="381"/>
    </location>
</feature>
<evidence type="ECO:0000313" key="4">
    <source>
        <dbReference type="EMBL" id="PSS35586.1"/>
    </source>
</evidence>
<evidence type="ECO:0000256" key="1">
    <source>
        <dbReference type="SAM" id="MobiDB-lite"/>
    </source>
</evidence>
<dbReference type="PANTHER" id="PTHR37994:SF1">
    <property type="entry name" value="ER TRANSPORTER 6TM N-TERMINAL DOMAIN-CONTAINING PROTEIN"/>
    <property type="match status" value="1"/>
</dbReference>
<accession>A0A2R6RZY5</accession>
<feature type="transmembrane region" description="Helical" evidence="2">
    <location>
        <begin position="193"/>
        <end position="216"/>
    </location>
</feature>
<feature type="compositionally biased region" description="Basic and acidic residues" evidence="1">
    <location>
        <begin position="34"/>
        <end position="53"/>
    </location>
</feature>